<organism evidence="6 7">
    <name type="scientific">Stylophora pistillata</name>
    <name type="common">Smooth cauliflower coral</name>
    <dbReference type="NCBI Taxonomy" id="50429"/>
    <lineage>
        <taxon>Eukaryota</taxon>
        <taxon>Metazoa</taxon>
        <taxon>Cnidaria</taxon>
        <taxon>Anthozoa</taxon>
        <taxon>Hexacorallia</taxon>
        <taxon>Scleractinia</taxon>
        <taxon>Astrocoeniina</taxon>
        <taxon>Pocilloporidae</taxon>
        <taxon>Stylophora</taxon>
    </lineage>
</organism>
<evidence type="ECO:0000256" key="4">
    <source>
        <dbReference type="PROSITE-ProRule" id="PRU00175"/>
    </source>
</evidence>
<dbReference type="InterPro" id="IPR001841">
    <property type="entry name" value="Znf_RING"/>
</dbReference>
<dbReference type="Proteomes" id="UP000225706">
    <property type="component" value="Unassembled WGS sequence"/>
</dbReference>
<dbReference type="InterPro" id="IPR018957">
    <property type="entry name" value="Znf_C3HC4_RING-type"/>
</dbReference>
<feature type="domain" description="RING-type" evidence="5">
    <location>
        <begin position="25"/>
        <end position="66"/>
    </location>
</feature>
<dbReference type="AlphaFoldDB" id="A0A2B4RUD2"/>
<dbReference type="Gene3D" id="3.30.40.10">
    <property type="entry name" value="Zinc/RING finger domain, C3HC4 (zinc finger)"/>
    <property type="match status" value="1"/>
</dbReference>
<reference evidence="7" key="1">
    <citation type="journal article" date="2017" name="bioRxiv">
        <title>Comparative analysis of the genomes of Stylophora pistillata and Acropora digitifera provides evidence for extensive differences between species of corals.</title>
        <authorList>
            <person name="Voolstra C.R."/>
            <person name="Li Y."/>
            <person name="Liew Y.J."/>
            <person name="Baumgarten S."/>
            <person name="Zoccola D."/>
            <person name="Flot J.-F."/>
            <person name="Tambutte S."/>
            <person name="Allemand D."/>
            <person name="Aranda M."/>
        </authorList>
    </citation>
    <scope>NUCLEOTIDE SEQUENCE [LARGE SCALE GENOMIC DNA]</scope>
</reference>
<keyword evidence="1" id="KW-0479">Metal-binding</keyword>
<accession>A0A2B4RUD2</accession>
<proteinExistence type="predicted"/>
<dbReference type="GO" id="GO:0008270">
    <property type="term" value="F:zinc ion binding"/>
    <property type="evidence" value="ECO:0007669"/>
    <property type="project" value="UniProtKB-KW"/>
</dbReference>
<evidence type="ECO:0000313" key="7">
    <source>
        <dbReference type="Proteomes" id="UP000225706"/>
    </source>
</evidence>
<dbReference type="PROSITE" id="PS00518">
    <property type="entry name" value="ZF_RING_1"/>
    <property type="match status" value="1"/>
</dbReference>
<keyword evidence="3" id="KW-0862">Zinc</keyword>
<evidence type="ECO:0000256" key="1">
    <source>
        <dbReference type="ARBA" id="ARBA00022723"/>
    </source>
</evidence>
<gene>
    <name evidence="6" type="ORF">AWC38_SpisGene14310</name>
</gene>
<dbReference type="EMBL" id="LSMT01000286">
    <property type="protein sequence ID" value="PFX21211.1"/>
    <property type="molecule type" value="Genomic_DNA"/>
</dbReference>
<dbReference type="SUPFAM" id="SSF57850">
    <property type="entry name" value="RING/U-box"/>
    <property type="match status" value="1"/>
</dbReference>
<evidence type="ECO:0000313" key="6">
    <source>
        <dbReference type="EMBL" id="PFX21211.1"/>
    </source>
</evidence>
<comment type="caution">
    <text evidence="6">The sequence shown here is derived from an EMBL/GenBank/DDBJ whole genome shotgun (WGS) entry which is preliminary data.</text>
</comment>
<dbReference type="Pfam" id="PF00097">
    <property type="entry name" value="zf-C3HC4"/>
    <property type="match status" value="1"/>
</dbReference>
<sequence>MSHSRSIFDHIAFSDSIPAEYLWNVCKNPILDAELATPCGHSFCGFCVDMFKKTSQGQSSTCEMCRQPVTAFCSNRLGLRKSSAQTRIIPQNIKPTPNGMVTVFTWTLPAAKLNAVMHSPIFEKWERQWCILVDTNDCTYLQYSQGADSACVSVSFTLRKAGEKARVYIVPVVKLSEGKMVRLANKMPQNTAHPTMKLEMLVPEIVQD</sequence>
<name>A0A2B4RUD2_STYPI</name>
<evidence type="ECO:0000259" key="5">
    <source>
        <dbReference type="PROSITE" id="PS50089"/>
    </source>
</evidence>
<dbReference type="PROSITE" id="PS50089">
    <property type="entry name" value="ZF_RING_2"/>
    <property type="match status" value="1"/>
</dbReference>
<evidence type="ECO:0000256" key="3">
    <source>
        <dbReference type="ARBA" id="ARBA00022833"/>
    </source>
</evidence>
<protein>
    <recommendedName>
        <fullName evidence="5">RING-type domain-containing protein</fullName>
    </recommendedName>
</protein>
<evidence type="ECO:0000256" key="2">
    <source>
        <dbReference type="ARBA" id="ARBA00022771"/>
    </source>
</evidence>
<dbReference type="InterPro" id="IPR017907">
    <property type="entry name" value="Znf_RING_CS"/>
</dbReference>
<dbReference type="InterPro" id="IPR013083">
    <property type="entry name" value="Znf_RING/FYVE/PHD"/>
</dbReference>
<keyword evidence="2 4" id="KW-0863">Zinc-finger</keyword>
<keyword evidence="7" id="KW-1185">Reference proteome</keyword>